<sequence length="287" mass="31464">MSSLIASQKVIQHYLQALLTEEDAEQPLVPAAVTKPAAAKAAVPVMAAPTLAEAELAQSRKAELNRLLAQAVPVAKVAEPVVPATAKVQTTTKAQTTPEVQSAPAVLNTPEMLQRAIPIAERLAQPTVAATVVKAEKPYRQQRFQALFFSVAGLKIAVPLTELGGIHEVGAVNALFGKPDWFKGIMLHRQQKIQLVDTARWVMPEKYTPELATELNYQYVIMLGTSDWGLSCEQLIDTITLEPEQIKWREHEGKRPWMAGLIKEQKCVLVDVDELVNLLNQGLDINA</sequence>
<dbReference type="eggNOG" id="COG0835">
    <property type="taxonomic scope" value="Bacteria"/>
</dbReference>
<dbReference type="GO" id="GO:0006935">
    <property type="term" value="P:chemotaxis"/>
    <property type="evidence" value="ECO:0007669"/>
    <property type="project" value="InterPro"/>
</dbReference>
<gene>
    <name evidence="2" type="ORF">AJE_03276</name>
</gene>
<accession>H3ZBF0</accession>
<dbReference type="PATRIC" id="fig|1129374.4.peg.664"/>
<comment type="caution">
    <text evidence="2">The sequence shown here is derived from an EMBL/GenBank/DDBJ whole genome shotgun (WGS) entry which is preliminary data.</text>
</comment>
<protein>
    <submittedName>
        <fullName evidence="2">CheW protein</fullName>
    </submittedName>
</protein>
<organism evidence="2 3">
    <name type="scientific">Alishewanella jeotgali KCTC 22429</name>
    <dbReference type="NCBI Taxonomy" id="1129374"/>
    <lineage>
        <taxon>Bacteria</taxon>
        <taxon>Pseudomonadati</taxon>
        <taxon>Pseudomonadota</taxon>
        <taxon>Gammaproteobacteria</taxon>
        <taxon>Alteromonadales</taxon>
        <taxon>Alteromonadaceae</taxon>
        <taxon>Alishewanella</taxon>
    </lineage>
</organism>
<dbReference type="SUPFAM" id="SSF50341">
    <property type="entry name" value="CheW-like"/>
    <property type="match status" value="1"/>
</dbReference>
<feature type="domain" description="CheW-like" evidence="1">
    <location>
        <begin position="143"/>
        <end position="281"/>
    </location>
</feature>
<name>H3ZBF0_9ALTE</name>
<dbReference type="InterPro" id="IPR036061">
    <property type="entry name" value="CheW-like_dom_sf"/>
</dbReference>
<dbReference type="RefSeq" id="WP_008949660.1">
    <property type="nucleotide sequence ID" value="NZ_AHTH01000005.1"/>
</dbReference>
<dbReference type="InterPro" id="IPR002545">
    <property type="entry name" value="CheW-lke_dom"/>
</dbReference>
<dbReference type="EMBL" id="AHTH01000005">
    <property type="protein sequence ID" value="EHR42264.1"/>
    <property type="molecule type" value="Genomic_DNA"/>
</dbReference>
<reference evidence="2 3" key="1">
    <citation type="journal article" date="2012" name="J. Bacteriol.">
        <title>Genome Sequence of Extracellular-Protease-Producing Alishewanella jeotgali Isolated from Traditional Korean Fermented Seafood.</title>
        <authorList>
            <person name="Jung J."/>
            <person name="Chun J."/>
            <person name="Park W."/>
        </authorList>
    </citation>
    <scope>NUCLEOTIDE SEQUENCE [LARGE SCALE GENOMIC DNA]</scope>
    <source>
        <strain evidence="2 3">KCTC 22429</strain>
    </source>
</reference>
<dbReference type="AlphaFoldDB" id="H3ZBF0"/>
<dbReference type="PROSITE" id="PS50851">
    <property type="entry name" value="CHEW"/>
    <property type="match status" value="1"/>
</dbReference>
<dbReference type="SMART" id="SM00260">
    <property type="entry name" value="CheW"/>
    <property type="match status" value="1"/>
</dbReference>
<dbReference type="Pfam" id="PF01584">
    <property type="entry name" value="CheW"/>
    <property type="match status" value="1"/>
</dbReference>
<dbReference type="STRING" id="1129374.AJE_03276"/>
<dbReference type="Proteomes" id="UP000012046">
    <property type="component" value="Unassembled WGS sequence"/>
</dbReference>
<proteinExistence type="predicted"/>
<evidence type="ECO:0000313" key="3">
    <source>
        <dbReference type="Proteomes" id="UP000012046"/>
    </source>
</evidence>
<dbReference type="InterPro" id="IPR014506">
    <property type="entry name" value="UCP020479_CheW"/>
</dbReference>
<dbReference type="GO" id="GO:0007165">
    <property type="term" value="P:signal transduction"/>
    <property type="evidence" value="ECO:0007669"/>
    <property type="project" value="InterPro"/>
</dbReference>
<keyword evidence="3" id="KW-1185">Reference proteome</keyword>
<evidence type="ECO:0000313" key="2">
    <source>
        <dbReference type="EMBL" id="EHR42264.1"/>
    </source>
</evidence>
<evidence type="ECO:0000259" key="1">
    <source>
        <dbReference type="PROSITE" id="PS50851"/>
    </source>
</evidence>
<dbReference type="PIRSF" id="PIRSF020479">
    <property type="entry name" value="UCP020479_CheW"/>
    <property type="match status" value="1"/>
</dbReference>